<dbReference type="Proteomes" id="UP001211065">
    <property type="component" value="Unassembled WGS sequence"/>
</dbReference>
<keyword evidence="3" id="KW-0418">Kinase</keyword>
<organism evidence="6 7">
    <name type="scientific">Clydaea vesicula</name>
    <dbReference type="NCBI Taxonomy" id="447962"/>
    <lineage>
        <taxon>Eukaryota</taxon>
        <taxon>Fungi</taxon>
        <taxon>Fungi incertae sedis</taxon>
        <taxon>Chytridiomycota</taxon>
        <taxon>Chytridiomycota incertae sedis</taxon>
        <taxon>Chytridiomycetes</taxon>
        <taxon>Lobulomycetales</taxon>
        <taxon>Lobulomycetaceae</taxon>
        <taxon>Clydaea</taxon>
    </lineage>
</organism>
<dbReference type="GO" id="GO:0004694">
    <property type="term" value="F:eukaryotic translation initiation factor 2alpha kinase activity"/>
    <property type="evidence" value="ECO:0007669"/>
    <property type="project" value="TreeGrafter"/>
</dbReference>
<accession>A0AAD5U6F0</accession>
<dbReference type="GO" id="GO:0005634">
    <property type="term" value="C:nucleus"/>
    <property type="evidence" value="ECO:0007669"/>
    <property type="project" value="TreeGrafter"/>
</dbReference>
<protein>
    <recommendedName>
        <fullName evidence="5">Protein kinase domain-containing protein</fullName>
    </recommendedName>
</protein>
<dbReference type="Pfam" id="PF00069">
    <property type="entry name" value="Pkinase"/>
    <property type="match status" value="1"/>
</dbReference>
<dbReference type="InterPro" id="IPR050339">
    <property type="entry name" value="CC_SR_Kinase"/>
</dbReference>
<dbReference type="Gene3D" id="1.10.510.10">
    <property type="entry name" value="Transferase(Phosphotransferase) domain 1"/>
    <property type="match status" value="1"/>
</dbReference>
<gene>
    <name evidence="6" type="ORF">HK099_005575</name>
</gene>
<name>A0AAD5U6F0_9FUNG</name>
<dbReference type="AlphaFoldDB" id="A0AAD5U6F0"/>
<feature type="domain" description="Protein kinase" evidence="5">
    <location>
        <begin position="1"/>
        <end position="230"/>
    </location>
</feature>
<evidence type="ECO:0000256" key="4">
    <source>
        <dbReference type="ARBA" id="ARBA00022840"/>
    </source>
</evidence>
<dbReference type="GO" id="GO:0005737">
    <property type="term" value="C:cytoplasm"/>
    <property type="evidence" value="ECO:0007669"/>
    <property type="project" value="TreeGrafter"/>
</dbReference>
<keyword evidence="2" id="KW-0547">Nucleotide-binding</keyword>
<dbReference type="GO" id="GO:0005524">
    <property type="term" value="F:ATP binding"/>
    <property type="evidence" value="ECO:0007669"/>
    <property type="project" value="UniProtKB-KW"/>
</dbReference>
<keyword evidence="4" id="KW-0067">ATP-binding</keyword>
<sequence>MQLCSCPDLRQWMEMRKEVCYQKNFEILKQILEGLNHIHEHSIIHRDLSPENIFVDYPVILLGDFGLAKSIADKVIVEDPETKEEVNVATAKNIIENIKKLDLEGEISQIYGTYNYCAPETGMERIVTLNKIREKGIAAIKHIFEEKKLMKEYEFISLCLRVDPKERPTAAELLRSSQLKDLDDSCKEVFFVDFKSNSLEKKIEFLQESLQKLSPINRDILIRELSHSSTGESCNTGEDDDNYYNSDHTASKSKPINIPFSNRYKNAALSSSSLSEIETLSVSTPNGFKSYRNGESSILKDNLNSKAKMLKKSTSQDQLDIVSNITQEDCLFLSSELTDNEKLLQLETEKNSILFMKTHNLKSNYNQDAKNIIEQELEKKDKPLQKSKKKTKIRPLNELNKIFNDKSKKSSNFNFFNDNTGSYGSSSSNSSKNYIFSASDEDEVKSEKSKNDFSFDSVNSIDSLSKFGVFRLSTNFEDELEENADFEDYIKFED</sequence>
<comment type="caution">
    <text evidence="6">The sequence shown here is derived from an EMBL/GenBank/DDBJ whole genome shotgun (WGS) entry which is preliminary data.</text>
</comment>
<dbReference type="SUPFAM" id="SSF56112">
    <property type="entry name" value="Protein kinase-like (PK-like)"/>
    <property type="match status" value="1"/>
</dbReference>
<dbReference type="PANTHER" id="PTHR11042:SF187">
    <property type="entry name" value="EUKARYOTIC TRANSLATION INITIATION FACTOR 2-ALPHA KINASE 2"/>
    <property type="match status" value="1"/>
</dbReference>
<dbReference type="InterPro" id="IPR008266">
    <property type="entry name" value="Tyr_kinase_AS"/>
</dbReference>
<keyword evidence="1" id="KW-0808">Transferase</keyword>
<evidence type="ECO:0000256" key="3">
    <source>
        <dbReference type="ARBA" id="ARBA00022777"/>
    </source>
</evidence>
<reference evidence="6" key="1">
    <citation type="submission" date="2020-05" db="EMBL/GenBank/DDBJ databases">
        <title>Phylogenomic resolution of chytrid fungi.</title>
        <authorList>
            <person name="Stajich J.E."/>
            <person name="Amses K."/>
            <person name="Simmons R."/>
            <person name="Seto K."/>
            <person name="Myers J."/>
            <person name="Bonds A."/>
            <person name="Quandt C.A."/>
            <person name="Barry K."/>
            <person name="Liu P."/>
            <person name="Grigoriev I."/>
            <person name="Longcore J.E."/>
            <person name="James T.Y."/>
        </authorList>
    </citation>
    <scope>NUCLEOTIDE SEQUENCE</scope>
    <source>
        <strain evidence="6">JEL0476</strain>
    </source>
</reference>
<dbReference type="PROSITE" id="PS00109">
    <property type="entry name" value="PROTEIN_KINASE_TYR"/>
    <property type="match status" value="1"/>
</dbReference>
<evidence type="ECO:0000259" key="5">
    <source>
        <dbReference type="PROSITE" id="PS50011"/>
    </source>
</evidence>
<keyword evidence="7" id="KW-1185">Reference proteome</keyword>
<dbReference type="SMART" id="SM00220">
    <property type="entry name" value="S_TKc"/>
    <property type="match status" value="1"/>
</dbReference>
<evidence type="ECO:0000313" key="7">
    <source>
        <dbReference type="Proteomes" id="UP001211065"/>
    </source>
</evidence>
<dbReference type="EMBL" id="JADGJW010000044">
    <property type="protein sequence ID" value="KAJ3226106.1"/>
    <property type="molecule type" value="Genomic_DNA"/>
</dbReference>
<evidence type="ECO:0000256" key="2">
    <source>
        <dbReference type="ARBA" id="ARBA00022741"/>
    </source>
</evidence>
<dbReference type="InterPro" id="IPR000719">
    <property type="entry name" value="Prot_kinase_dom"/>
</dbReference>
<dbReference type="PANTHER" id="PTHR11042">
    <property type="entry name" value="EUKARYOTIC TRANSLATION INITIATION FACTOR 2-ALPHA KINASE EIF2-ALPHA KINASE -RELATED"/>
    <property type="match status" value="1"/>
</dbReference>
<dbReference type="PROSITE" id="PS50011">
    <property type="entry name" value="PROTEIN_KINASE_DOM"/>
    <property type="match status" value="1"/>
</dbReference>
<evidence type="ECO:0000313" key="6">
    <source>
        <dbReference type="EMBL" id="KAJ3226106.1"/>
    </source>
</evidence>
<proteinExistence type="predicted"/>
<evidence type="ECO:0000256" key="1">
    <source>
        <dbReference type="ARBA" id="ARBA00022679"/>
    </source>
</evidence>
<dbReference type="InterPro" id="IPR011009">
    <property type="entry name" value="Kinase-like_dom_sf"/>
</dbReference>